<dbReference type="CDD" id="cd16833">
    <property type="entry name" value="YfiH"/>
    <property type="match status" value="1"/>
</dbReference>
<accession>A0A9X1TDG2</accession>
<comment type="catalytic activity">
    <reaction evidence="1">
        <text>inosine + phosphate = alpha-D-ribose 1-phosphate + hypoxanthine</text>
        <dbReference type="Rhea" id="RHEA:27646"/>
        <dbReference type="ChEBI" id="CHEBI:17368"/>
        <dbReference type="ChEBI" id="CHEBI:17596"/>
        <dbReference type="ChEBI" id="CHEBI:43474"/>
        <dbReference type="ChEBI" id="CHEBI:57720"/>
        <dbReference type="EC" id="2.4.2.1"/>
    </reaction>
    <physiologicalReaction direction="left-to-right" evidence="1">
        <dbReference type="Rhea" id="RHEA:27647"/>
    </physiologicalReaction>
</comment>
<evidence type="ECO:0000313" key="12">
    <source>
        <dbReference type="Proteomes" id="UP001139000"/>
    </source>
</evidence>
<dbReference type="AlphaFoldDB" id="A0A9X1TDG2"/>
<name>A0A9X1TDG2_9BACT</name>
<evidence type="ECO:0000256" key="8">
    <source>
        <dbReference type="ARBA" id="ARBA00048968"/>
    </source>
</evidence>
<dbReference type="NCBIfam" id="TIGR00726">
    <property type="entry name" value="peptidoglycan editing factor PgeF"/>
    <property type="match status" value="1"/>
</dbReference>
<comment type="catalytic activity">
    <reaction evidence="8">
        <text>adenosine + phosphate = alpha-D-ribose 1-phosphate + adenine</text>
        <dbReference type="Rhea" id="RHEA:27642"/>
        <dbReference type="ChEBI" id="CHEBI:16335"/>
        <dbReference type="ChEBI" id="CHEBI:16708"/>
        <dbReference type="ChEBI" id="CHEBI:43474"/>
        <dbReference type="ChEBI" id="CHEBI:57720"/>
        <dbReference type="EC" id="2.4.2.1"/>
    </reaction>
    <physiologicalReaction direction="left-to-right" evidence="8">
        <dbReference type="Rhea" id="RHEA:27643"/>
    </physiologicalReaction>
</comment>
<dbReference type="GO" id="GO:0017061">
    <property type="term" value="F:S-methyl-5-thioadenosine phosphorylase activity"/>
    <property type="evidence" value="ECO:0007669"/>
    <property type="project" value="UniProtKB-EC"/>
</dbReference>
<evidence type="ECO:0000256" key="10">
    <source>
        <dbReference type="RuleBase" id="RU361274"/>
    </source>
</evidence>
<evidence type="ECO:0000256" key="2">
    <source>
        <dbReference type="ARBA" id="ARBA00007353"/>
    </source>
</evidence>
<dbReference type="InterPro" id="IPR011324">
    <property type="entry name" value="Cytotoxic_necrot_fac-like_cat"/>
</dbReference>
<keyword evidence="3" id="KW-0808">Transferase</keyword>
<comment type="catalytic activity">
    <reaction evidence="9">
        <text>S-methyl-5'-thioadenosine + phosphate = 5-(methylsulfanyl)-alpha-D-ribose 1-phosphate + adenine</text>
        <dbReference type="Rhea" id="RHEA:11852"/>
        <dbReference type="ChEBI" id="CHEBI:16708"/>
        <dbReference type="ChEBI" id="CHEBI:17509"/>
        <dbReference type="ChEBI" id="CHEBI:43474"/>
        <dbReference type="ChEBI" id="CHEBI:58533"/>
        <dbReference type="EC" id="2.4.2.28"/>
    </reaction>
    <physiologicalReaction direction="left-to-right" evidence="9">
        <dbReference type="Rhea" id="RHEA:11853"/>
    </physiologicalReaction>
</comment>
<dbReference type="Gene3D" id="3.60.140.10">
    <property type="entry name" value="CNF1/YfiH-like putative cysteine hydrolases"/>
    <property type="match status" value="1"/>
</dbReference>
<dbReference type="InterPro" id="IPR003730">
    <property type="entry name" value="Cu_polyphenol_OxRdtase"/>
</dbReference>
<dbReference type="InterPro" id="IPR038371">
    <property type="entry name" value="Cu_polyphenol_OxRdtase_sf"/>
</dbReference>
<keyword evidence="4" id="KW-0479">Metal-binding</keyword>
<evidence type="ECO:0000256" key="5">
    <source>
        <dbReference type="ARBA" id="ARBA00022801"/>
    </source>
</evidence>
<dbReference type="GO" id="GO:0005507">
    <property type="term" value="F:copper ion binding"/>
    <property type="evidence" value="ECO:0007669"/>
    <property type="project" value="TreeGrafter"/>
</dbReference>
<evidence type="ECO:0000256" key="6">
    <source>
        <dbReference type="ARBA" id="ARBA00022833"/>
    </source>
</evidence>
<keyword evidence="6" id="KW-0862">Zinc</keyword>
<dbReference type="EMBL" id="JAJTTC010000001">
    <property type="protein sequence ID" value="MCF0061092.1"/>
    <property type="molecule type" value="Genomic_DNA"/>
</dbReference>
<organism evidence="11 12">
    <name type="scientific">Dyadobacter chenwenxiniae</name>
    <dbReference type="NCBI Taxonomy" id="2906456"/>
    <lineage>
        <taxon>Bacteria</taxon>
        <taxon>Pseudomonadati</taxon>
        <taxon>Bacteroidota</taxon>
        <taxon>Cytophagia</taxon>
        <taxon>Cytophagales</taxon>
        <taxon>Spirosomataceae</taxon>
        <taxon>Dyadobacter</taxon>
    </lineage>
</organism>
<gene>
    <name evidence="11" type="primary">pgeF</name>
    <name evidence="11" type="ORF">LXM26_06280</name>
</gene>
<evidence type="ECO:0000256" key="1">
    <source>
        <dbReference type="ARBA" id="ARBA00000553"/>
    </source>
</evidence>
<dbReference type="GO" id="GO:0016787">
    <property type="term" value="F:hydrolase activity"/>
    <property type="evidence" value="ECO:0007669"/>
    <property type="project" value="UniProtKB-KW"/>
</dbReference>
<sequence>MSSIATSAVKPLFRSPEIFSGFRSLIAAESTRHGGVSESPYQSLNLGGSQDDPDNVLENNLRFFNALNVSFETVAKSHQVHEDKILNVQNPGRFEGYDALITNKANIQLAVTVADCTPVLIFDPVTRSIAAIHAGWRGTVKRIVGKTVSMLQTEFGIDPKDCVAYVGTCIDECSFEVGEDVSDHFEGRFKRFDMEKNKYFVDLKAANRDQLISAGLFPDNIQVSKYSTVLNNDDYFSYRFEKGFTGRMLVTIGMLG</sequence>
<comment type="catalytic activity">
    <reaction evidence="7">
        <text>adenosine + H2O + H(+) = inosine + NH4(+)</text>
        <dbReference type="Rhea" id="RHEA:24408"/>
        <dbReference type="ChEBI" id="CHEBI:15377"/>
        <dbReference type="ChEBI" id="CHEBI:15378"/>
        <dbReference type="ChEBI" id="CHEBI:16335"/>
        <dbReference type="ChEBI" id="CHEBI:17596"/>
        <dbReference type="ChEBI" id="CHEBI:28938"/>
        <dbReference type="EC" id="3.5.4.4"/>
    </reaction>
    <physiologicalReaction direction="left-to-right" evidence="7">
        <dbReference type="Rhea" id="RHEA:24409"/>
    </physiologicalReaction>
</comment>
<dbReference type="SUPFAM" id="SSF64438">
    <property type="entry name" value="CNF1/YfiH-like putative cysteine hydrolases"/>
    <property type="match status" value="1"/>
</dbReference>
<dbReference type="Proteomes" id="UP001139000">
    <property type="component" value="Unassembled WGS sequence"/>
</dbReference>
<dbReference type="Pfam" id="PF02578">
    <property type="entry name" value="Cu-oxidase_4"/>
    <property type="match status" value="1"/>
</dbReference>
<comment type="caution">
    <text evidence="11">The sequence shown here is derived from an EMBL/GenBank/DDBJ whole genome shotgun (WGS) entry which is preliminary data.</text>
</comment>
<evidence type="ECO:0000313" key="11">
    <source>
        <dbReference type="EMBL" id="MCF0061092.1"/>
    </source>
</evidence>
<dbReference type="RefSeq" id="WP_234654203.1">
    <property type="nucleotide sequence ID" value="NZ_CP094997.1"/>
</dbReference>
<evidence type="ECO:0000256" key="7">
    <source>
        <dbReference type="ARBA" id="ARBA00047989"/>
    </source>
</evidence>
<comment type="similarity">
    <text evidence="2 10">Belongs to the purine nucleoside phosphorylase YfiH/LACC1 family.</text>
</comment>
<protein>
    <recommendedName>
        <fullName evidence="10">Purine nucleoside phosphorylase</fullName>
    </recommendedName>
</protein>
<dbReference type="PANTHER" id="PTHR30616:SF2">
    <property type="entry name" value="PURINE NUCLEOSIDE PHOSPHORYLASE LACC1"/>
    <property type="match status" value="1"/>
</dbReference>
<dbReference type="PANTHER" id="PTHR30616">
    <property type="entry name" value="UNCHARACTERIZED PROTEIN YFIH"/>
    <property type="match status" value="1"/>
</dbReference>
<reference evidence="11" key="1">
    <citation type="submission" date="2021-12" db="EMBL/GenBank/DDBJ databases">
        <title>Novel species in genus Dyadobacter.</title>
        <authorList>
            <person name="Ma C."/>
        </authorList>
    </citation>
    <scope>NUCLEOTIDE SEQUENCE</scope>
    <source>
        <strain evidence="11">LJ419</strain>
    </source>
</reference>
<proteinExistence type="inferred from homology"/>
<evidence type="ECO:0000256" key="3">
    <source>
        <dbReference type="ARBA" id="ARBA00022679"/>
    </source>
</evidence>
<keyword evidence="12" id="KW-1185">Reference proteome</keyword>
<evidence type="ECO:0000256" key="9">
    <source>
        <dbReference type="ARBA" id="ARBA00049893"/>
    </source>
</evidence>
<evidence type="ECO:0000256" key="4">
    <source>
        <dbReference type="ARBA" id="ARBA00022723"/>
    </source>
</evidence>
<keyword evidence="5" id="KW-0378">Hydrolase</keyword>